<sequence>MLLDGTDGVGLSVSDINSLRELCYDTGGYTSWQSTGEAAVPRLLENKEVEEYLQLIEGTDVPVMSVPCYERQCRTPLFGCDAGLEDLWNFEEARIQEAVGERFCWEEAPCTASDQGQHGANVTDVGLYDGGQNSEDYQRRYNPDVVDGKDDITDKMCEQRPLVDNHAMDRGSKPGQRRCLKLWHWLLWLLVNSLHRDAIRWEDEKEGIFLIENPKKIAKMWGKAKNPKKAKTSYEHMARAMRYYYKPGIMASVPGRRLAYRFGANADMWRKYLEGVPVVLQGQPRCS</sequence>
<dbReference type="Proteomes" id="UP001208570">
    <property type="component" value="Unassembled WGS sequence"/>
</dbReference>
<dbReference type="InterPro" id="IPR046328">
    <property type="entry name" value="ETS_fam"/>
</dbReference>
<evidence type="ECO:0000256" key="2">
    <source>
        <dbReference type="ARBA" id="ARBA00023125"/>
    </source>
</evidence>
<evidence type="ECO:0000313" key="6">
    <source>
        <dbReference type="Proteomes" id="UP001208570"/>
    </source>
</evidence>
<evidence type="ECO:0000256" key="3">
    <source>
        <dbReference type="RuleBase" id="RU004019"/>
    </source>
</evidence>
<dbReference type="InterPro" id="IPR036390">
    <property type="entry name" value="WH_DNA-bd_sf"/>
</dbReference>
<dbReference type="Pfam" id="PF00178">
    <property type="entry name" value="Ets"/>
    <property type="match status" value="1"/>
</dbReference>
<comment type="similarity">
    <text evidence="1 3">Belongs to the ETS family.</text>
</comment>
<dbReference type="EMBL" id="JAODUP010000281">
    <property type="protein sequence ID" value="KAK2153946.1"/>
    <property type="molecule type" value="Genomic_DNA"/>
</dbReference>
<dbReference type="PANTHER" id="PTHR11849:SF191">
    <property type="entry name" value="ECDYSONE-INDUCED PROTEIN 74EF ISOFORM B"/>
    <property type="match status" value="1"/>
</dbReference>
<dbReference type="InterPro" id="IPR036388">
    <property type="entry name" value="WH-like_DNA-bd_sf"/>
</dbReference>
<dbReference type="GO" id="GO:0000981">
    <property type="term" value="F:DNA-binding transcription factor activity, RNA polymerase II-specific"/>
    <property type="evidence" value="ECO:0007669"/>
    <property type="project" value="TreeGrafter"/>
</dbReference>
<dbReference type="GO" id="GO:0005634">
    <property type="term" value="C:nucleus"/>
    <property type="evidence" value="ECO:0007669"/>
    <property type="project" value="UniProtKB-SubCell"/>
</dbReference>
<proteinExistence type="inferred from homology"/>
<name>A0AAD9JIZ8_9ANNE</name>
<dbReference type="SMART" id="SM00413">
    <property type="entry name" value="ETS"/>
    <property type="match status" value="1"/>
</dbReference>
<comment type="subcellular location">
    <subcellularLocation>
        <location evidence="3">Nucleus</location>
    </subcellularLocation>
</comment>
<feature type="domain" description="ETS" evidence="4">
    <location>
        <begin position="180"/>
        <end position="263"/>
    </location>
</feature>
<organism evidence="5 6">
    <name type="scientific">Paralvinella palmiformis</name>
    <dbReference type="NCBI Taxonomy" id="53620"/>
    <lineage>
        <taxon>Eukaryota</taxon>
        <taxon>Metazoa</taxon>
        <taxon>Spiralia</taxon>
        <taxon>Lophotrochozoa</taxon>
        <taxon>Annelida</taxon>
        <taxon>Polychaeta</taxon>
        <taxon>Sedentaria</taxon>
        <taxon>Canalipalpata</taxon>
        <taxon>Terebellida</taxon>
        <taxon>Terebelliformia</taxon>
        <taxon>Alvinellidae</taxon>
        <taxon>Paralvinella</taxon>
    </lineage>
</organism>
<dbReference type="SUPFAM" id="SSF46785">
    <property type="entry name" value="Winged helix' DNA-binding domain"/>
    <property type="match status" value="1"/>
</dbReference>
<comment type="caution">
    <text evidence="5">The sequence shown here is derived from an EMBL/GenBank/DDBJ whole genome shotgun (WGS) entry which is preliminary data.</text>
</comment>
<dbReference type="Gene3D" id="1.10.10.10">
    <property type="entry name" value="Winged helix-like DNA-binding domain superfamily/Winged helix DNA-binding domain"/>
    <property type="match status" value="1"/>
</dbReference>
<dbReference type="InterPro" id="IPR000418">
    <property type="entry name" value="Ets_dom"/>
</dbReference>
<reference evidence="5" key="1">
    <citation type="journal article" date="2023" name="Mol. Biol. Evol.">
        <title>Third-Generation Sequencing Reveals the Adaptive Role of the Epigenome in Three Deep-Sea Polychaetes.</title>
        <authorList>
            <person name="Perez M."/>
            <person name="Aroh O."/>
            <person name="Sun Y."/>
            <person name="Lan Y."/>
            <person name="Juniper S.K."/>
            <person name="Young C.R."/>
            <person name="Angers B."/>
            <person name="Qian P.Y."/>
        </authorList>
    </citation>
    <scope>NUCLEOTIDE SEQUENCE</scope>
    <source>
        <strain evidence="5">P08H-3</strain>
    </source>
</reference>
<evidence type="ECO:0000313" key="5">
    <source>
        <dbReference type="EMBL" id="KAK2153946.1"/>
    </source>
</evidence>
<dbReference type="GO" id="GO:0043565">
    <property type="term" value="F:sequence-specific DNA binding"/>
    <property type="evidence" value="ECO:0007669"/>
    <property type="project" value="InterPro"/>
</dbReference>
<accession>A0AAD9JIZ8</accession>
<dbReference type="PRINTS" id="PR00454">
    <property type="entry name" value="ETSDOMAIN"/>
</dbReference>
<dbReference type="PANTHER" id="PTHR11849">
    <property type="entry name" value="ETS"/>
    <property type="match status" value="1"/>
</dbReference>
<keyword evidence="6" id="KW-1185">Reference proteome</keyword>
<dbReference type="PROSITE" id="PS50061">
    <property type="entry name" value="ETS_DOMAIN_3"/>
    <property type="match status" value="1"/>
</dbReference>
<protein>
    <recommendedName>
        <fullName evidence="4">ETS domain-containing protein</fullName>
    </recommendedName>
</protein>
<dbReference type="GO" id="GO:0030154">
    <property type="term" value="P:cell differentiation"/>
    <property type="evidence" value="ECO:0007669"/>
    <property type="project" value="TreeGrafter"/>
</dbReference>
<evidence type="ECO:0000259" key="4">
    <source>
        <dbReference type="PROSITE" id="PS50061"/>
    </source>
</evidence>
<gene>
    <name evidence="5" type="ORF">LSH36_281g10061</name>
</gene>
<keyword evidence="3" id="KW-0539">Nucleus</keyword>
<dbReference type="AlphaFoldDB" id="A0AAD9JIZ8"/>
<evidence type="ECO:0000256" key="1">
    <source>
        <dbReference type="ARBA" id="ARBA00005562"/>
    </source>
</evidence>
<keyword evidence="2 3" id="KW-0238">DNA-binding</keyword>